<sequence>MSKKRIHFPLVSTGKSTEALLGHRREQYAADAAESLAERVAAAMYLCNPGLSNGIQRGVDAFERGLVNILVAWCHEFKVPLVGFRKQASEHQTIELDVSMGAEGGSWTLGPGNMPARDCTEHEWVWASLQHTILTLRTLAGLLNSNELSPWVITASQIVTRLGRSLDSQARGARE</sequence>
<name>A0A136II96_9PEZI</name>
<dbReference type="AlphaFoldDB" id="A0A136II96"/>
<gene>
    <name evidence="1" type="ORF">Micbo1qcDRAFT_15345</name>
</gene>
<dbReference type="Proteomes" id="UP000070501">
    <property type="component" value="Unassembled WGS sequence"/>
</dbReference>
<evidence type="ECO:0000313" key="1">
    <source>
        <dbReference type="EMBL" id="KXJ84632.1"/>
    </source>
</evidence>
<proteinExistence type="predicted"/>
<reference evidence="2" key="1">
    <citation type="submission" date="2016-02" db="EMBL/GenBank/DDBJ databases">
        <title>Draft genome sequence of Microdochium bolleyi, a fungal endophyte of beachgrass.</title>
        <authorList>
            <consortium name="DOE Joint Genome Institute"/>
            <person name="David A.S."/>
            <person name="May G."/>
            <person name="Haridas S."/>
            <person name="Lim J."/>
            <person name="Wang M."/>
            <person name="Labutti K."/>
            <person name="Lipzen A."/>
            <person name="Barry K."/>
            <person name="Grigoriev I.V."/>
        </authorList>
    </citation>
    <scope>NUCLEOTIDE SEQUENCE [LARGE SCALE GENOMIC DNA]</scope>
    <source>
        <strain evidence="2">J235TASD1</strain>
    </source>
</reference>
<protein>
    <submittedName>
        <fullName evidence="1">Uncharacterized protein</fullName>
    </submittedName>
</protein>
<dbReference type="InParanoid" id="A0A136II96"/>
<dbReference type="EMBL" id="KQ964373">
    <property type="protein sequence ID" value="KXJ84632.1"/>
    <property type="molecule type" value="Genomic_DNA"/>
</dbReference>
<accession>A0A136II96</accession>
<organism evidence="1 2">
    <name type="scientific">Microdochium bolleyi</name>
    <dbReference type="NCBI Taxonomy" id="196109"/>
    <lineage>
        <taxon>Eukaryota</taxon>
        <taxon>Fungi</taxon>
        <taxon>Dikarya</taxon>
        <taxon>Ascomycota</taxon>
        <taxon>Pezizomycotina</taxon>
        <taxon>Sordariomycetes</taxon>
        <taxon>Xylariomycetidae</taxon>
        <taxon>Xylariales</taxon>
        <taxon>Microdochiaceae</taxon>
        <taxon>Microdochium</taxon>
    </lineage>
</organism>
<keyword evidence="2" id="KW-1185">Reference proteome</keyword>
<evidence type="ECO:0000313" key="2">
    <source>
        <dbReference type="Proteomes" id="UP000070501"/>
    </source>
</evidence>